<evidence type="ECO:0000313" key="9">
    <source>
        <dbReference type="EMBL" id="MDI9242291.1"/>
    </source>
</evidence>
<dbReference type="Pfam" id="PF00892">
    <property type="entry name" value="EamA"/>
    <property type="match status" value="2"/>
</dbReference>
<feature type="domain" description="EamA" evidence="8">
    <location>
        <begin position="12"/>
        <end position="141"/>
    </location>
</feature>
<dbReference type="AlphaFoldDB" id="A0AAP4EYV7"/>
<keyword evidence="10" id="KW-1185">Reference proteome</keyword>
<protein>
    <submittedName>
        <fullName evidence="9">DMT family transporter</fullName>
    </submittedName>
</protein>
<comment type="subcellular location">
    <subcellularLocation>
        <location evidence="1">Cell membrane</location>
        <topology evidence="1">Multi-pass membrane protein</topology>
    </subcellularLocation>
</comment>
<feature type="transmembrane region" description="Helical" evidence="7">
    <location>
        <begin position="40"/>
        <end position="58"/>
    </location>
</feature>
<reference evidence="9 10" key="1">
    <citation type="submission" date="2023-05" db="EMBL/GenBank/DDBJ databases">
        <title>[ruminococcus] sp. nov., isolated from a pig farm feces dump.</title>
        <authorList>
            <person name="Chang Y.-H."/>
        </authorList>
    </citation>
    <scope>NUCLEOTIDE SEQUENCE [LARGE SCALE GENOMIC DNA]</scope>
    <source>
        <strain evidence="9 10">YH-rum2234</strain>
    </source>
</reference>
<evidence type="ECO:0000256" key="5">
    <source>
        <dbReference type="ARBA" id="ARBA00022989"/>
    </source>
</evidence>
<comment type="caution">
    <text evidence="9">The sequence shown here is derived from an EMBL/GenBank/DDBJ whole genome shotgun (WGS) entry which is preliminary data.</text>
</comment>
<dbReference type="Proteomes" id="UP001300383">
    <property type="component" value="Unassembled WGS sequence"/>
</dbReference>
<keyword evidence="6 7" id="KW-0472">Membrane</keyword>
<evidence type="ECO:0000256" key="1">
    <source>
        <dbReference type="ARBA" id="ARBA00004651"/>
    </source>
</evidence>
<dbReference type="PANTHER" id="PTHR42920:SF5">
    <property type="entry name" value="EAMA DOMAIN-CONTAINING PROTEIN"/>
    <property type="match status" value="1"/>
</dbReference>
<feature type="transmembrane region" description="Helical" evidence="7">
    <location>
        <begin position="269"/>
        <end position="285"/>
    </location>
</feature>
<feature type="domain" description="EamA" evidence="8">
    <location>
        <begin position="150"/>
        <end position="284"/>
    </location>
</feature>
<dbReference type="InterPro" id="IPR000620">
    <property type="entry name" value="EamA_dom"/>
</dbReference>
<evidence type="ECO:0000256" key="3">
    <source>
        <dbReference type="ARBA" id="ARBA00022475"/>
    </source>
</evidence>
<evidence type="ECO:0000313" key="10">
    <source>
        <dbReference type="Proteomes" id="UP001300383"/>
    </source>
</evidence>
<dbReference type="EMBL" id="JASGBQ010000010">
    <property type="protein sequence ID" value="MDI9242291.1"/>
    <property type="molecule type" value="Genomic_DNA"/>
</dbReference>
<feature type="transmembrane region" description="Helical" evidence="7">
    <location>
        <begin position="7"/>
        <end position="28"/>
    </location>
</feature>
<evidence type="ECO:0000256" key="2">
    <source>
        <dbReference type="ARBA" id="ARBA00007362"/>
    </source>
</evidence>
<evidence type="ECO:0000259" key="8">
    <source>
        <dbReference type="Pfam" id="PF00892"/>
    </source>
</evidence>
<keyword evidence="4 7" id="KW-0812">Transmembrane</keyword>
<feature type="transmembrane region" description="Helical" evidence="7">
    <location>
        <begin position="125"/>
        <end position="142"/>
    </location>
</feature>
<dbReference type="GO" id="GO:0005886">
    <property type="term" value="C:plasma membrane"/>
    <property type="evidence" value="ECO:0007669"/>
    <property type="project" value="UniProtKB-SubCell"/>
</dbReference>
<gene>
    <name evidence="9" type="ORF">QJ036_07385</name>
</gene>
<keyword evidence="3" id="KW-1003">Cell membrane</keyword>
<feature type="transmembrane region" description="Helical" evidence="7">
    <location>
        <begin position="70"/>
        <end position="94"/>
    </location>
</feature>
<dbReference type="InterPro" id="IPR051258">
    <property type="entry name" value="Diverse_Substrate_Transporter"/>
</dbReference>
<name>A0AAP4EYV7_9FIRM</name>
<evidence type="ECO:0000256" key="4">
    <source>
        <dbReference type="ARBA" id="ARBA00022692"/>
    </source>
</evidence>
<feature type="transmembrane region" description="Helical" evidence="7">
    <location>
        <begin position="100"/>
        <end position="118"/>
    </location>
</feature>
<dbReference type="PANTHER" id="PTHR42920">
    <property type="entry name" value="OS03G0707200 PROTEIN-RELATED"/>
    <property type="match status" value="1"/>
</dbReference>
<dbReference type="SUPFAM" id="SSF103481">
    <property type="entry name" value="Multidrug resistance efflux transporter EmrE"/>
    <property type="match status" value="2"/>
</dbReference>
<organism evidence="9 10">
    <name type="scientific">Fusibacillus kribbianus</name>
    <dbReference type="NCBI Taxonomy" id="3044208"/>
    <lineage>
        <taxon>Bacteria</taxon>
        <taxon>Bacillati</taxon>
        <taxon>Bacillota</taxon>
        <taxon>Clostridia</taxon>
        <taxon>Lachnospirales</taxon>
        <taxon>Lachnospiraceae</taxon>
        <taxon>Fusibacillus</taxon>
    </lineage>
</organism>
<sequence>MGIGKKKVMWLANIGMIFTALIWGFAFVVVKDSVDSIPPVYMLAFRFTIAFVGLSLVFCRKLPKITKSDLVCGGFLGFWLFISYFFQTVAIQYTTAGKNAFLTTIYVVIVPFLHWAINKKRPDKYCITAAFLAIAGIGLLSLQGDLTMNIGDVLTIVCGFGYAFHMIYIDKYTETHDPIIMTVLQIGTAAILSWATAPLFDGGFPAAAFSMRIMSGMLYLGLGSTMVAFLLQNVCQKYTTPTSASLFLSLESVFGVLFSMIFLHEALTARMTAGCVLIFAAIIMAETKFSFIRRKE</sequence>
<feature type="transmembrane region" description="Helical" evidence="7">
    <location>
        <begin position="179"/>
        <end position="197"/>
    </location>
</feature>
<feature type="transmembrane region" description="Helical" evidence="7">
    <location>
        <begin position="209"/>
        <end position="231"/>
    </location>
</feature>
<proteinExistence type="inferred from homology"/>
<dbReference type="InterPro" id="IPR037185">
    <property type="entry name" value="EmrE-like"/>
</dbReference>
<accession>A0AAP4EYV7</accession>
<dbReference type="RefSeq" id="WP_283230740.1">
    <property type="nucleotide sequence ID" value="NZ_JASGBQ010000010.1"/>
</dbReference>
<comment type="similarity">
    <text evidence="2">Belongs to the EamA transporter family.</text>
</comment>
<keyword evidence="5 7" id="KW-1133">Transmembrane helix</keyword>
<evidence type="ECO:0000256" key="6">
    <source>
        <dbReference type="ARBA" id="ARBA00023136"/>
    </source>
</evidence>
<feature type="transmembrane region" description="Helical" evidence="7">
    <location>
        <begin position="148"/>
        <end position="167"/>
    </location>
</feature>
<feature type="transmembrane region" description="Helical" evidence="7">
    <location>
        <begin position="243"/>
        <end position="263"/>
    </location>
</feature>
<evidence type="ECO:0000256" key="7">
    <source>
        <dbReference type="SAM" id="Phobius"/>
    </source>
</evidence>